<dbReference type="AlphaFoldDB" id="A0A4R5LPF7"/>
<dbReference type="PROSITE" id="PS00166">
    <property type="entry name" value="ENOYL_COA_HYDRATASE"/>
    <property type="match status" value="1"/>
</dbReference>
<evidence type="ECO:0000313" key="4">
    <source>
        <dbReference type="Proteomes" id="UP000295554"/>
    </source>
</evidence>
<sequence>MTDKPAAGPLLVELDPRGVLYLTMNLPEVHNAFDDRQALRMIQALDRAGVDRAVRVVVLGASGKSFSAGGDIHYMRRMGSNTREENLTDAGQLARLMKALNSLPKPTIARVQGGAFGGAVGLVSCCDIAIGTPAARFALSEVRIGLAPATIAPYVVRAIGEKAARRFFTTGEIIPADKALALNLLSELVPEEQLDDCIEGIISALLGNAPGAVGKAKQIVFDVAGTAVNDELIEHTVRFVADIRDSEEGREGLSAFLEKRRPAWAVGSTGAES</sequence>
<dbReference type="OrthoDB" id="9807606at2"/>
<name>A0A4R5LPF7_9GAMM</name>
<proteinExistence type="inferred from homology"/>
<reference evidence="3 4" key="1">
    <citation type="submission" date="2019-03" db="EMBL/GenBank/DDBJ databases">
        <title>Seongchinamella monodicae gen. nov., sp. nov., a novel member of the Gammaproteobacteria isolated from a tidal mudflat of beach.</title>
        <authorList>
            <person name="Yang H.G."/>
            <person name="Kang J.W."/>
            <person name="Lee S.D."/>
        </authorList>
    </citation>
    <scope>NUCLEOTIDE SEQUENCE [LARGE SCALE GENOMIC DNA]</scope>
    <source>
        <strain evidence="3 4">GH4-78</strain>
    </source>
</reference>
<dbReference type="InterPro" id="IPR029045">
    <property type="entry name" value="ClpP/crotonase-like_dom_sf"/>
</dbReference>
<gene>
    <name evidence="3" type="ORF">E2F43_12500</name>
</gene>
<dbReference type="PANTHER" id="PTHR42964:SF1">
    <property type="entry name" value="POLYKETIDE BIOSYNTHESIS ENOYL-COA HYDRATASE PKSH-RELATED"/>
    <property type="match status" value="1"/>
</dbReference>
<dbReference type="PANTHER" id="PTHR42964">
    <property type="entry name" value="ENOYL-COA HYDRATASE"/>
    <property type="match status" value="1"/>
</dbReference>
<dbReference type="GO" id="GO:0003824">
    <property type="term" value="F:catalytic activity"/>
    <property type="evidence" value="ECO:0007669"/>
    <property type="project" value="InterPro"/>
</dbReference>
<dbReference type="RefSeq" id="WP_133213202.1">
    <property type="nucleotide sequence ID" value="NZ_SMSE01000003.1"/>
</dbReference>
<dbReference type="SUPFAM" id="SSF52096">
    <property type="entry name" value="ClpP/crotonase"/>
    <property type="match status" value="1"/>
</dbReference>
<dbReference type="Proteomes" id="UP000295554">
    <property type="component" value="Unassembled WGS sequence"/>
</dbReference>
<protein>
    <recommendedName>
        <fullName evidence="5">Enoyl-CoA hydratase</fullName>
    </recommendedName>
</protein>
<accession>A0A4R5LPF7</accession>
<dbReference type="Pfam" id="PF00378">
    <property type="entry name" value="ECH_1"/>
    <property type="match status" value="1"/>
</dbReference>
<dbReference type="Gene3D" id="3.90.226.10">
    <property type="entry name" value="2-enoyl-CoA Hydratase, Chain A, domain 1"/>
    <property type="match status" value="1"/>
</dbReference>
<dbReference type="InterPro" id="IPR051683">
    <property type="entry name" value="Enoyl-CoA_Hydratase/Isomerase"/>
</dbReference>
<organism evidence="3 4">
    <name type="scientific">Seongchinamella unica</name>
    <dbReference type="NCBI Taxonomy" id="2547392"/>
    <lineage>
        <taxon>Bacteria</taxon>
        <taxon>Pseudomonadati</taxon>
        <taxon>Pseudomonadota</taxon>
        <taxon>Gammaproteobacteria</taxon>
        <taxon>Cellvibrionales</taxon>
        <taxon>Halieaceae</taxon>
        <taxon>Seongchinamella</taxon>
    </lineage>
</organism>
<keyword evidence="4" id="KW-1185">Reference proteome</keyword>
<dbReference type="EMBL" id="SMSE01000003">
    <property type="protein sequence ID" value="TDG12424.1"/>
    <property type="molecule type" value="Genomic_DNA"/>
</dbReference>
<dbReference type="Gene3D" id="1.10.12.10">
    <property type="entry name" value="Lyase 2-enoyl-coa Hydratase, Chain A, domain 2"/>
    <property type="match status" value="1"/>
</dbReference>
<evidence type="ECO:0000256" key="1">
    <source>
        <dbReference type="ARBA" id="ARBA00005254"/>
    </source>
</evidence>
<dbReference type="InterPro" id="IPR001753">
    <property type="entry name" value="Enoyl-CoA_hydra/iso"/>
</dbReference>
<evidence type="ECO:0000313" key="3">
    <source>
        <dbReference type="EMBL" id="TDG12424.1"/>
    </source>
</evidence>
<comment type="caution">
    <text evidence="3">The sequence shown here is derived from an EMBL/GenBank/DDBJ whole genome shotgun (WGS) entry which is preliminary data.</text>
</comment>
<dbReference type="InterPro" id="IPR014748">
    <property type="entry name" value="Enoyl-CoA_hydra_C"/>
</dbReference>
<dbReference type="CDD" id="cd06558">
    <property type="entry name" value="crotonase-like"/>
    <property type="match status" value="1"/>
</dbReference>
<comment type="similarity">
    <text evidence="1 2">Belongs to the enoyl-CoA hydratase/isomerase family.</text>
</comment>
<evidence type="ECO:0000256" key="2">
    <source>
        <dbReference type="RuleBase" id="RU003707"/>
    </source>
</evidence>
<dbReference type="InterPro" id="IPR018376">
    <property type="entry name" value="Enoyl-CoA_hyd/isom_CS"/>
</dbReference>
<dbReference type="GO" id="GO:0008300">
    <property type="term" value="P:isoprenoid catabolic process"/>
    <property type="evidence" value="ECO:0007669"/>
    <property type="project" value="TreeGrafter"/>
</dbReference>
<evidence type="ECO:0008006" key="5">
    <source>
        <dbReference type="Google" id="ProtNLM"/>
    </source>
</evidence>